<evidence type="ECO:0000313" key="2">
    <source>
        <dbReference type="WBParaSite" id="nRc.2.0.1.t43128-RA"/>
    </source>
</evidence>
<sequence length="87" mass="10133">MMLPKLKSLSLDIRWSQLDEDFNLLDNRIIKDLHFICLQNIEVYCGNFESHAKFVAFLLARSPLLKEFSLKPSDVCIGLLRTLDFCQ</sequence>
<proteinExistence type="predicted"/>
<organism evidence="1 2">
    <name type="scientific">Romanomermis culicivorax</name>
    <name type="common">Nematode worm</name>
    <dbReference type="NCBI Taxonomy" id="13658"/>
    <lineage>
        <taxon>Eukaryota</taxon>
        <taxon>Metazoa</taxon>
        <taxon>Ecdysozoa</taxon>
        <taxon>Nematoda</taxon>
        <taxon>Enoplea</taxon>
        <taxon>Dorylaimia</taxon>
        <taxon>Mermithida</taxon>
        <taxon>Mermithoidea</taxon>
        <taxon>Mermithidae</taxon>
        <taxon>Romanomermis</taxon>
    </lineage>
</organism>
<evidence type="ECO:0000313" key="1">
    <source>
        <dbReference type="Proteomes" id="UP000887565"/>
    </source>
</evidence>
<dbReference type="AlphaFoldDB" id="A0A915L038"/>
<dbReference type="Proteomes" id="UP000887565">
    <property type="component" value="Unplaced"/>
</dbReference>
<accession>A0A915L038</accession>
<dbReference type="WBParaSite" id="nRc.2.0.1.t43128-RA">
    <property type="protein sequence ID" value="nRc.2.0.1.t43128-RA"/>
    <property type="gene ID" value="nRc.2.0.1.g43128"/>
</dbReference>
<protein>
    <submittedName>
        <fullName evidence="2">FBD domain-containing protein</fullName>
    </submittedName>
</protein>
<keyword evidence="1" id="KW-1185">Reference proteome</keyword>
<name>A0A915L038_ROMCU</name>
<reference evidence="2" key="1">
    <citation type="submission" date="2022-11" db="UniProtKB">
        <authorList>
            <consortium name="WormBaseParasite"/>
        </authorList>
    </citation>
    <scope>IDENTIFICATION</scope>
</reference>